<feature type="domain" description="C-type lectin" evidence="7">
    <location>
        <begin position="67"/>
        <end position="170"/>
    </location>
</feature>
<keyword evidence="5 6" id="KW-0472">Membrane</keyword>
<evidence type="ECO:0000313" key="8">
    <source>
        <dbReference type="Ensembl" id="ENSMICP00000024770.2"/>
    </source>
</evidence>
<protein>
    <submittedName>
        <fullName evidence="8">C-type lectin domain family 2 member B</fullName>
    </submittedName>
</protein>
<dbReference type="EMBL" id="ABDC03010353">
    <property type="status" value="NOT_ANNOTATED_CDS"/>
    <property type="molecule type" value="Genomic_DNA"/>
</dbReference>
<dbReference type="GO" id="GO:0030246">
    <property type="term" value="F:carbohydrate binding"/>
    <property type="evidence" value="ECO:0007669"/>
    <property type="project" value="UniProtKB-KW"/>
</dbReference>
<dbReference type="Gene3D" id="3.10.100.10">
    <property type="entry name" value="Mannose-Binding Protein A, subunit A"/>
    <property type="match status" value="1"/>
</dbReference>
<evidence type="ECO:0000256" key="5">
    <source>
        <dbReference type="ARBA" id="ARBA00023136"/>
    </source>
</evidence>
<dbReference type="InterPro" id="IPR050828">
    <property type="entry name" value="C-type_lectin/matrix_domain"/>
</dbReference>
<dbReference type="Proteomes" id="UP000694394">
    <property type="component" value="Chromosome 7"/>
</dbReference>
<dbReference type="GO" id="GO:0051132">
    <property type="term" value="P:NK T cell activation"/>
    <property type="evidence" value="ECO:0007669"/>
    <property type="project" value="Ensembl"/>
</dbReference>
<evidence type="ECO:0000256" key="4">
    <source>
        <dbReference type="ARBA" id="ARBA00022968"/>
    </source>
</evidence>
<keyword evidence="3" id="KW-0430">Lectin</keyword>
<dbReference type="InterPro" id="IPR016187">
    <property type="entry name" value="CTDL_fold"/>
</dbReference>
<keyword evidence="9" id="KW-1185">Reference proteome</keyword>
<dbReference type="InterPro" id="IPR016186">
    <property type="entry name" value="C-type_lectin-like/link_sf"/>
</dbReference>
<dbReference type="Ensembl" id="ENSMICT00000031318.2">
    <property type="protein sequence ID" value="ENSMICP00000024770.2"/>
    <property type="gene ID" value="ENSMICG00000030763.2"/>
</dbReference>
<feature type="transmembrane region" description="Helical" evidence="6">
    <location>
        <begin position="32"/>
        <end position="53"/>
    </location>
</feature>
<dbReference type="GO" id="GO:0048018">
    <property type="term" value="F:receptor ligand activity"/>
    <property type="evidence" value="ECO:0007669"/>
    <property type="project" value="Ensembl"/>
</dbReference>
<evidence type="ECO:0000256" key="6">
    <source>
        <dbReference type="SAM" id="Phobius"/>
    </source>
</evidence>
<dbReference type="CDD" id="cd03593">
    <property type="entry name" value="CLECT_NK_receptors_like"/>
    <property type="match status" value="1"/>
</dbReference>
<dbReference type="PANTHER" id="PTHR45710:SF15">
    <property type="entry name" value="C-TYPE LECTIN DOMAIN FAMILY 2 MEMBER B"/>
    <property type="match status" value="1"/>
</dbReference>
<comment type="subcellular location">
    <subcellularLocation>
        <location evidence="1">Cell membrane</location>
        <topology evidence="1">Single-pass type II membrane protein</topology>
    </subcellularLocation>
</comment>
<evidence type="ECO:0000259" key="7">
    <source>
        <dbReference type="PROSITE" id="PS50041"/>
    </source>
</evidence>
<dbReference type="InterPro" id="IPR001304">
    <property type="entry name" value="C-type_lectin-like"/>
</dbReference>
<dbReference type="PROSITE" id="PS50041">
    <property type="entry name" value="C_TYPE_LECTIN_2"/>
    <property type="match status" value="1"/>
</dbReference>
<organism evidence="8 9">
    <name type="scientific">Microcebus murinus</name>
    <name type="common">Gray mouse lemur</name>
    <name type="synonym">Lemur murinus</name>
    <dbReference type="NCBI Taxonomy" id="30608"/>
    <lineage>
        <taxon>Eukaryota</taxon>
        <taxon>Metazoa</taxon>
        <taxon>Chordata</taxon>
        <taxon>Craniata</taxon>
        <taxon>Vertebrata</taxon>
        <taxon>Euteleostomi</taxon>
        <taxon>Mammalia</taxon>
        <taxon>Eutheria</taxon>
        <taxon>Euarchontoglires</taxon>
        <taxon>Primates</taxon>
        <taxon>Strepsirrhini</taxon>
        <taxon>Lemuriformes</taxon>
        <taxon>Cheirogaleidae</taxon>
        <taxon>Microcebus</taxon>
    </lineage>
</organism>
<dbReference type="PANTHER" id="PTHR45710">
    <property type="entry name" value="C-TYPE LECTIN DOMAIN-CONTAINING PROTEIN 180"/>
    <property type="match status" value="1"/>
</dbReference>
<reference evidence="8" key="3">
    <citation type="submission" date="2025-09" db="UniProtKB">
        <authorList>
            <consortium name="Ensembl"/>
        </authorList>
    </citation>
    <scope>IDENTIFICATION</scope>
</reference>
<name>A0A8C5VPX0_MICMU</name>
<evidence type="ECO:0000256" key="1">
    <source>
        <dbReference type="ARBA" id="ARBA00004401"/>
    </source>
</evidence>
<dbReference type="SUPFAM" id="SSF56436">
    <property type="entry name" value="C-type lectin-like"/>
    <property type="match status" value="1"/>
</dbReference>
<keyword evidence="2 6" id="KW-0812">Transmembrane</keyword>
<evidence type="ECO:0000256" key="2">
    <source>
        <dbReference type="ARBA" id="ARBA00022692"/>
    </source>
</evidence>
<dbReference type="AlphaFoldDB" id="A0A8C5VPX0"/>
<accession>A0A8C5VPX0</accession>
<keyword evidence="6" id="KW-1133">Transmembrane helix</keyword>
<sequence>MKTLAKGVTKIENNSPGTDKKKQGLMCRYKKHIVCTLFILTINVAVSTIVLSVKCRQSFCPDGWIGFQDKCYYFSEKERDWASSRDNCTAAYADLTTIDTDKEMSFLSRYKCGSDHWIGLKMTKNQTGQWVNGTPFSKWFNVKGSEECAYLNDNGAGTARCYTERRWICRKNIH</sequence>
<dbReference type="GO" id="GO:0042802">
    <property type="term" value="F:identical protein binding"/>
    <property type="evidence" value="ECO:0007669"/>
    <property type="project" value="Ensembl"/>
</dbReference>
<evidence type="ECO:0000313" key="9">
    <source>
        <dbReference type="Proteomes" id="UP000694394"/>
    </source>
</evidence>
<dbReference type="InterPro" id="IPR033992">
    <property type="entry name" value="NKR-like_CTLD"/>
</dbReference>
<evidence type="ECO:0000256" key="3">
    <source>
        <dbReference type="ARBA" id="ARBA00022734"/>
    </source>
</evidence>
<reference evidence="8" key="2">
    <citation type="submission" date="2025-08" db="UniProtKB">
        <authorList>
            <consortium name="Ensembl"/>
        </authorList>
    </citation>
    <scope>IDENTIFICATION</scope>
</reference>
<keyword evidence="4" id="KW-0735">Signal-anchor</keyword>
<proteinExistence type="predicted"/>
<dbReference type="SMART" id="SM00034">
    <property type="entry name" value="CLECT"/>
    <property type="match status" value="1"/>
</dbReference>
<gene>
    <name evidence="8" type="primary">CLEC2B</name>
</gene>
<dbReference type="GeneTree" id="ENSGT00940000163321"/>
<dbReference type="GO" id="GO:0005886">
    <property type="term" value="C:plasma membrane"/>
    <property type="evidence" value="ECO:0007669"/>
    <property type="project" value="UniProtKB-SubCell"/>
</dbReference>
<reference evidence="8" key="1">
    <citation type="submission" date="2016-12" db="EMBL/GenBank/DDBJ databases">
        <title>Mouse lemur reference genome and diversity panel.</title>
        <authorList>
            <person name="Harris R."/>
            <person name="Larsen P."/>
            <person name="Liu Y."/>
            <person name="Hughes D.S."/>
            <person name="Murali S."/>
            <person name="Raveendran M."/>
            <person name="Korchina V."/>
            <person name="Wang M."/>
            <person name="Jhangiani S."/>
            <person name="Bandaranaike D."/>
            <person name="Bellair M."/>
            <person name="Blankenburg K."/>
            <person name="Chao H."/>
            <person name="Dahdouli M."/>
            <person name="Dinh H."/>
            <person name="Doddapaneni H."/>
            <person name="English A."/>
            <person name="Firestine M."/>
            <person name="Gnanaolivu R."/>
            <person name="Gross S."/>
            <person name="Hernandez B."/>
            <person name="Javaid M."/>
            <person name="Jayaseelan J."/>
            <person name="Jones J."/>
            <person name="Khan Z."/>
            <person name="Kovar C."/>
            <person name="Kurapati P."/>
            <person name="Le B."/>
            <person name="Lee S."/>
            <person name="Li M."/>
            <person name="Mathew T."/>
            <person name="Narasimhan A."/>
            <person name="Ngo D."/>
            <person name="Nguyen L."/>
            <person name="Okwuonu G."/>
            <person name="Ongeri F."/>
            <person name="Osuji N."/>
            <person name="Pu L.-L."/>
            <person name="Puazo M."/>
            <person name="Quiroz J."/>
            <person name="Raj R."/>
            <person name="Rajbhandari K."/>
            <person name="Reid J.G."/>
            <person name="Santibanez J."/>
            <person name="Sexton D."/>
            <person name="Skinner E."/>
            <person name="Vee V."/>
            <person name="Weissenberger G."/>
            <person name="Wu Y."/>
            <person name="Xin Y."/>
            <person name="Han Y."/>
            <person name="Campbell C."/>
            <person name="Brown A."/>
            <person name="Sullivan B."/>
            <person name="Shelton J."/>
            <person name="Brown S."/>
            <person name="Dudchenko O."/>
            <person name="Machol I."/>
            <person name="Durand N."/>
            <person name="Shamim M."/>
            <person name="Lieberman A."/>
            <person name="Muzny D.M."/>
            <person name="Richards S."/>
            <person name="Yoder A."/>
            <person name="Worley K.C."/>
            <person name="Rogers J."/>
            <person name="Gibbs R.A."/>
        </authorList>
    </citation>
    <scope>NUCLEOTIDE SEQUENCE [LARGE SCALE GENOMIC DNA]</scope>
</reference>
<dbReference type="Pfam" id="PF00059">
    <property type="entry name" value="Lectin_C"/>
    <property type="match status" value="1"/>
</dbReference>